<dbReference type="VEuPathDB" id="FungiDB:SI65_06550"/>
<evidence type="ECO:0000313" key="2">
    <source>
        <dbReference type="EMBL" id="ODM17762.1"/>
    </source>
</evidence>
<accession>A0A1E3B9W7</accession>
<dbReference type="EMBL" id="JXNT01000007">
    <property type="protein sequence ID" value="ODM17762.1"/>
    <property type="molecule type" value="Genomic_DNA"/>
</dbReference>
<dbReference type="OrthoDB" id="4440509at2759"/>
<keyword evidence="3" id="KW-1185">Reference proteome</keyword>
<name>A0A1E3B9W7_ASPCR</name>
<evidence type="ECO:0000256" key="1">
    <source>
        <dbReference type="SAM" id="MobiDB-lite"/>
    </source>
</evidence>
<dbReference type="AlphaFoldDB" id="A0A1E3B9W7"/>
<reference evidence="2 3" key="1">
    <citation type="journal article" date="2016" name="BMC Genomics">
        <title>Comparative genomic and transcriptomic analyses of the Fuzhuan brick tea-fermentation fungus Aspergillus cristatus.</title>
        <authorList>
            <person name="Ge Y."/>
            <person name="Wang Y."/>
            <person name="Liu Y."/>
            <person name="Tan Y."/>
            <person name="Ren X."/>
            <person name="Zhang X."/>
            <person name="Hyde K.D."/>
            <person name="Liu Y."/>
            <person name="Liu Z."/>
        </authorList>
    </citation>
    <scope>NUCLEOTIDE SEQUENCE [LARGE SCALE GENOMIC DNA]</scope>
    <source>
        <strain evidence="2 3">GZAAS20.1005</strain>
    </source>
</reference>
<dbReference type="Proteomes" id="UP000094569">
    <property type="component" value="Unassembled WGS sequence"/>
</dbReference>
<feature type="region of interest" description="Disordered" evidence="1">
    <location>
        <begin position="1"/>
        <end position="68"/>
    </location>
</feature>
<gene>
    <name evidence="2" type="ORF">SI65_06550</name>
</gene>
<comment type="caution">
    <text evidence="2">The sequence shown here is derived from an EMBL/GenBank/DDBJ whole genome shotgun (WGS) entry which is preliminary data.</text>
</comment>
<proteinExistence type="predicted"/>
<evidence type="ECO:0000313" key="3">
    <source>
        <dbReference type="Proteomes" id="UP000094569"/>
    </source>
</evidence>
<organism evidence="2 3">
    <name type="scientific">Aspergillus cristatus</name>
    <name type="common">Chinese Fuzhuan brick tea-fermentation fungus</name>
    <name type="synonym">Eurotium cristatum</name>
    <dbReference type="NCBI Taxonomy" id="573508"/>
    <lineage>
        <taxon>Eukaryota</taxon>
        <taxon>Fungi</taxon>
        <taxon>Dikarya</taxon>
        <taxon>Ascomycota</taxon>
        <taxon>Pezizomycotina</taxon>
        <taxon>Eurotiomycetes</taxon>
        <taxon>Eurotiomycetidae</taxon>
        <taxon>Eurotiales</taxon>
        <taxon>Aspergillaceae</taxon>
        <taxon>Aspergillus</taxon>
        <taxon>Aspergillus subgen. Aspergillus</taxon>
    </lineage>
</organism>
<protein>
    <submittedName>
        <fullName evidence="2">Uncharacterized protein</fullName>
    </submittedName>
</protein>
<sequence>MSEREGNSVYRQAVESDKRSGSIDTDAATPLPPESNSNYRQAIDAHRRAGSIDADTPKSSQSRGASRQ</sequence>
<feature type="compositionally biased region" description="Polar residues" evidence="1">
    <location>
        <begin position="57"/>
        <end position="68"/>
    </location>
</feature>